<organism evidence="2 3">
    <name type="scientific">Sanguibacter antarcticus</name>
    <dbReference type="NCBI Taxonomy" id="372484"/>
    <lineage>
        <taxon>Bacteria</taxon>
        <taxon>Bacillati</taxon>
        <taxon>Actinomycetota</taxon>
        <taxon>Actinomycetes</taxon>
        <taxon>Micrococcales</taxon>
        <taxon>Sanguibacteraceae</taxon>
        <taxon>Sanguibacter</taxon>
    </lineage>
</organism>
<proteinExistence type="predicted"/>
<reference evidence="2 3" key="1">
    <citation type="submission" date="2017-10" db="EMBL/GenBank/DDBJ databases">
        <title>Sequencing the genomes of 1000 actinobacteria strains.</title>
        <authorList>
            <person name="Klenk H.-P."/>
        </authorList>
    </citation>
    <scope>NUCLEOTIDE SEQUENCE [LARGE SCALE GENOMIC DNA]</scope>
    <source>
        <strain evidence="2 3">DSM 18966</strain>
    </source>
</reference>
<sequence>MKRSLITRSAVLAAATLALTGCSTGGSDTTAGASAVCEDSTEPVTLSLAAWGLSTSTDFQTLTDSFHLENPNITVELAEYDATDYDTQLTADLAAGSAPDLYPIKTITTFPTYQEGGQLLDVSEVTDVLGADYPGIEYYTTDGAAYAVPYRQDAWYLYYNKELFDLAGVSYPDGTWTWDEYDDVAVELTENLEAAGQQNVKGTYLHSWATALQSFATAQAGSDEAYFAADWDYMVPFYERAIALQDAGAQENYGVVTTNSLTYQGQFGTQKTAMMPMGSWYIAALLSQRESGDADVFEWGIAPAPQVDDTTLDHPVTQGNPTAIGINAAIDDAKACAAKDFLTYVSSEPAAVELAGIGLRPSYTADVVTDTVFSQEGMPTDPESRVAFSTLEAHPDAPLGSDTPALQNILKDAHSAILSGAVSPEDGIAQAMERARSEGLG</sequence>
<evidence type="ECO:0000256" key="1">
    <source>
        <dbReference type="SAM" id="SignalP"/>
    </source>
</evidence>
<dbReference type="AlphaFoldDB" id="A0A2A9E6H8"/>
<feature type="signal peptide" evidence="1">
    <location>
        <begin position="1"/>
        <end position="20"/>
    </location>
</feature>
<evidence type="ECO:0000313" key="2">
    <source>
        <dbReference type="EMBL" id="PFG34434.1"/>
    </source>
</evidence>
<evidence type="ECO:0000313" key="3">
    <source>
        <dbReference type="Proteomes" id="UP000225548"/>
    </source>
</evidence>
<dbReference type="InterPro" id="IPR050490">
    <property type="entry name" value="Bact_solute-bd_prot1"/>
</dbReference>
<dbReference type="RefSeq" id="WP_098455471.1">
    <property type="nucleotide sequence ID" value="NZ_PDJG01000001.1"/>
</dbReference>
<dbReference type="PANTHER" id="PTHR43649:SF12">
    <property type="entry name" value="DIACETYLCHITOBIOSE BINDING PROTEIN DASA"/>
    <property type="match status" value="1"/>
</dbReference>
<feature type="chain" id="PRO_5039561553" evidence="1">
    <location>
        <begin position="21"/>
        <end position="441"/>
    </location>
</feature>
<dbReference type="OrthoDB" id="1650177at2"/>
<dbReference type="Proteomes" id="UP000225548">
    <property type="component" value="Unassembled WGS sequence"/>
</dbReference>
<dbReference type="PANTHER" id="PTHR43649">
    <property type="entry name" value="ARABINOSE-BINDING PROTEIN-RELATED"/>
    <property type="match status" value="1"/>
</dbReference>
<protein>
    <submittedName>
        <fullName evidence="2">Carbohydrate ABC transporter substrate-binding protein (CUT1 family)</fullName>
    </submittedName>
</protein>
<dbReference type="PROSITE" id="PS51257">
    <property type="entry name" value="PROKAR_LIPOPROTEIN"/>
    <property type="match status" value="1"/>
</dbReference>
<gene>
    <name evidence="2" type="ORF">ATL42_2344</name>
</gene>
<accession>A0A2A9E6H8</accession>
<name>A0A2A9E6H8_9MICO</name>
<keyword evidence="1" id="KW-0732">Signal</keyword>
<dbReference type="SUPFAM" id="SSF53850">
    <property type="entry name" value="Periplasmic binding protein-like II"/>
    <property type="match status" value="1"/>
</dbReference>
<dbReference type="InterPro" id="IPR006059">
    <property type="entry name" value="SBP"/>
</dbReference>
<comment type="caution">
    <text evidence="2">The sequence shown here is derived from an EMBL/GenBank/DDBJ whole genome shotgun (WGS) entry which is preliminary data.</text>
</comment>
<dbReference type="EMBL" id="PDJG01000001">
    <property type="protein sequence ID" value="PFG34434.1"/>
    <property type="molecule type" value="Genomic_DNA"/>
</dbReference>
<dbReference type="Pfam" id="PF01547">
    <property type="entry name" value="SBP_bac_1"/>
    <property type="match status" value="1"/>
</dbReference>
<keyword evidence="3" id="KW-1185">Reference proteome</keyword>
<dbReference type="Gene3D" id="3.40.190.10">
    <property type="entry name" value="Periplasmic binding protein-like II"/>
    <property type="match status" value="1"/>
</dbReference>